<accession>A0AAD8SQ39</accession>
<reference evidence="3" key="1">
    <citation type="submission" date="2023-07" db="EMBL/GenBank/DDBJ databases">
        <title>A chromosome-level genome assembly of Lolium multiflorum.</title>
        <authorList>
            <person name="Chen Y."/>
            <person name="Copetti D."/>
            <person name="Kolliker R."/>
            <person name="Studer B."/>
        </authorList>
    </citation>
    <scope>NUCLEOTIDE SEQUENCE</scope>
    <source>
        <strain evidence="3">02402/16</strain>
        <tissue evidence="3">Leaf</tissue>
    </source>
</reference>
<evidence type="ECO:0000259" key="2">
    <source>
        <dbReference type="Pfam" id="PF26133"/>
    </source>
</evidence>
<protein>
    <recommendedName>
        <fullName evidence="2">DUF8039 domain-containing protein</fullName>
    </recommendedName>
</protein>
<proteinExistence type="predicted"/>
<evidence type="ECO:0000256" key="1">
    <source>
        <dbReference type="SAM" id="MobiDB-lite"/>
    </source>
</evidence>
<dbReference type="PANTHER" id="PTHR33018:SF34">
    <property type="entry name" value="OS02G0472350 PROTEIN"/>
    <property type="match status" value="1"/>
</dbReference>
<dbReference type="EMBL" id="JAUUTY010000003">
    <property type="protein sequence ID" value="KAK1661517.1"/>
    <property type="molecule type" value="Genomic_DNA"/>
</dbReference>
<keyword evidence="4" id="KW-1185">Reference proteome</keyword>
<organism evidence="3 4">
    <name type="scientific">Lolium multiflorum</name>
    <name type="common">Italian ryegrass</name>
    <name type="synonym">Lolium perenne subsp. multiflorum</name>
    <dbReference type="NCBI Taxonomy" id="4521"/>
    <lineage>
        <taxon>Eukaryota</taxon>
        <taxon>Viridiplantae</taxon>
        <taxon>Streptophyta</taxon>
        <taxon>Embryophyta</taxon>
        <taxon>Tracheophyta</taxon>
        <taxon>Spermatophyta</taxon>
        <taxon>Magnoliopsida</taxon>
        <taxon>Liliopsida</taxon>
        <taxon>Poales</taxon>
        <taxon>Poaceae</taxon>
        <taxon>BOP clade</taxon>
        <taxon>Pooideae</taxon>
        <taxon>Poodae</taxon>
        <taxon>Poeae</taxon>
        <taxon>Poeae Chloroplast Group 2 (Poeae type)</taxon>
        <taxon>Loliodinae</taxon>
        <taxon>Loliinae</taxon>
        <taxon>Lolium</taxon>
    </lineage>
</organism>
<name>A0AAD8SQ39_LOLMU</name>
<feature type="compositionally biased region" description="Low complexity" evidence="1">
    <location>
        <begin position="88"/>
        <end position="109"/>
    </location>
</feature>
<gene>
    <name evidence="3" type="ORF">QYE76_049676</name>
</gene>
<sequence length="490" mass="53325">MASSFFIKPSFFIKLRSWLEILDLSQSRSSAAIADSGVLWREGLRGCIAPPTTTDPILGILSRGHCRPRHATVAVAGGSASPAPPGGPSLSSSSSPTSSSSLSKSLVPGQGRGAGRRLVGGGAILLLFFFLPSSEEVKSSRRAIVVALLLRFPVKEAEVALPSVEDLSSSDQMEKSWLDSSPSAMARRMLAAWASCGSHSGVGSQRGEDWIEGLDAAEEEEEEVMVAEEGFLEVRVQRGEEGNCSMRLNKGDEDLIVEQFRGRGAGVKSCREVERARRHHGEYCNGSALPRHDPSKETDGFDIIITKTRGACVTTRFWPNQEVGRKLAAVLQTSALGGPTLSTRIEAPVDIKPPRYPVEDVKEMKECHLHYPIGNMSMKVAIGSALPCLPGALHHNNPIQDGYARVTVEDIVPGFEDLEIDYATPEGERRLGVSSASSFYGKEVYQVSRRGAKANKSTPLRWWWRRWWWWFTYTSFTSADAASQSTTSGG</sequence>
<feature type="region of interest" description="Disordered" evidence="1">
    <location>
        <begin position="75"/>
        <end position="109"/>
    </location>
</feature>
<dbReference type="PANTHER" id="PTHR33018">
    <property type="entry name" value="OS10G0338966 PROTEIN-RELATED"/>
    <property type="match status" value="1"/>
</dbReference>
<evidence type="ECO:0000313" key="3">
    <source>
        <dbReference type="EMBL" id="KAK1661517.1"/>
    </source>
</evidence>
<dbReference type="AlphaFoldDB" id="A0AAD8SQ39"/>
<feature type="domain" description="DUF8039" evidence="2">
    <location>
        <begin position="357"/>
        <end position="430"/>
    </location>
</feature>
<evidence type="ECO:0000313" key="4">
    <source>
        <dbReference type="Proteomes" id="UP001231189"/>
    </source>
</evidence>
<comment type="caution">
    <text evidence="3">The sequence shown here is derived from an EMBL/GenBank/DDBJ whole genome shotgun (WGS) entry which is preliminary data.</text>
</comment>
<dbReference type="Proteomes" id="UP001231189">
    <property type="component" value="Unassembled WGS sequence"/>
</dbReference>
<dbReference type="Pfam" id="PF26133">
    <property type="entry name" value="DUF8039"/>
    <property type="match status" value="1"/>
</dbReference>
<dbReference type="InterPro" id="IPR058352">
    <property type="entry name" value="DUF8039"/>
</dbReference>